<accession>A0AAV3ZLV1</accession>
<reference evidence="1 2" key="1">
    <citation type="journal article" date="2021" name="Elife">
        <title>Chloroplast acquisition without the gene transfer in kleptoplastic sea slugs, Plakobranchus ocellatus.</title>
        <authorList>
            <person name="Maeda T."/>
            <person name="Takahashi S."/>
            <person name="Yoshida T."/>
            <person name="Shimamura S."/>
            <person name="Takaki Y."/>
            <person name="Nagai Y."/>
            <person name="Toyoda A."/>
            <person name="Suzuki Y."/>
            <person name="Arimoto A."/>
            <person name="Ishii H."/>
            <person name="Satoh N."/>
            <person name="Nishiyama T."/>
            <person name="Hasebe M."/>
            <person name="Maruyama T."/>
            <person name="Minagawa J."/>
            <person name="Obokata J."/>
            <person name="Shigenobu S."/>
        </authorList>
    </citation>
    <scope>NUCLEOTIDE SEQUENCE [LARGE SCALE GENOMIC DNA]</scope>
</reference>
<evidence type="ECO:0000313" key="2">
    <source>
        <dbReference type="Proteomes" id="UP000735302"/>
    </source>
</evidence>
<dbReference type="EMBL" id="BLXT01002514">
    <property type="protein sequence ID" value="GFN95496.1"/>
    <property type="molecule type" value="Genomic_DNA"/>
</dbReference>
<proteinExistence type="predicted"/>
<name>A0AAV3ZLV1_9GAST</name>
<organism evidence="1 2">
    <name type="scientific">Plakobranchus ocellatus</name>
    <dbReference type="NCBI Taxonomy" id="259542"/>
    <lineage>
        <taxon>Eukaryota</taxon>
        <taxon>Metazoa</taxon>
        <taxon>Spiralia</taxon>
        <taxon>Lophotrochozoa</taxon>
        <taxon>Mollusca</taxon>
        <taxon>Gastropoda</taxon>
        <taxon>Heterobranchia</taxon>
        <taxon>Euthyneura</taxon>
        <taxon>Panpulmonata</taxon>
        <taxon>Sacoglossa</taxon>
        <taxon>Placobranchoidea</taxon>
        <taxon>Plakobranchidae</taxon>
        <taxon>Plakobranchus</taxon>
    </lineage>
</organism>
<dbReference type="AlphaFoldDB" id="A0AAV3ZLV1"/>
<comment type="caution">
    <text evidence="1">The sequence shown here is derived from an EMBL/GenBank/DDBJ whole genome shotgun (WGS) entry which is preliminary data.</text>
</comment>
<gene>
    <name evidence="1" type="ORF">PoB_002200200</name>
</gene>
<dbReference type="Proteomes" id="UP000735302">
    <property type="component" value="Unassembled WGS sequence"/>
</dbReference>
<evidence type="ECO:0000313" key="1">
    <source>
        <dbReference type="EMBL" id="GFN95496.1"/>
    </source>
</evidence>
<protein>
    <submittedName>
        <fullName evidence="1">Uncharacterized protein</fullName>
    </submittedName>
</protein>
<keyword evidence="2" id="KW-1185">Reference proteome</keyword>
<sequence length="162" mass="17746">MGWSSHLLAPGATKESQGWNLLMRHVQGALITGVSGKRAPDYCRSPGQVCDSVTHLVVCTSVTATTFCRIHPHTLTTHSHSHSMLPHLSATLLSPMAIRSQLSAVYTTVQRITATKHRVRSENHWHYGGLDEWAPSPALWLVLPSGRQVTLVWTSSGHVLCP</sequence>